<feature type="region of interest" description="Disordered" evidence="1">
    <location>
        <begin position="70"/>
        <end position="89"/>
    </location>
</feature>
<proteinExistence type="predicted"/>
<dbReference type="AlphaFoldDB" id="A0A8J6B5N7"/>
<evidence type="ECO:0000313" key="2">
    <source>
        <dbReference type="EMBL" id="KAG9396198.1"/>
    </source>
</evidence>
<comment type="caution">
    <text evidence="2">The sequence shown here is derived from an EMBL/GenBank/DDBJ whole genome shotgun (WGS) entry which is preliminary data.</text>
</comment>
<evidence type="ECO:0000256" key="1">
    <source>
        <dbReference type="SAM" id="MobiDB-lite"/>
    </source>
</evidence>
<protein>
    <submittedName>
        <fullName evidence="2">Uncharacterized protein</fullName>
    </submittedName>
</protein>
<keyword evidence="3" id="KW-1185">Reference proteome</keyword>
<name>A0A8J6B5N7_9EUKA</name>
<accession>A0A8J6B5N7</accession>
<dbReference type="EMBL" id="JAHDYR010000007">
    <property type="protein sequence ID" value="KAG9396198.1"/>
    <property type="molecule type" value="Genomic_DNA"/>
</dbReference>
<dbReference type="Proteomes" id="UP000717585">
    <property type="component" value="Unassembled WGS sequence"/>
</dbReference>
<reference evidence="2" key="1">
    <citation type="submission" date="2021-05" db="EMBL/GenBank/DDBJ databases">
        <title>A free-living protist that lacks canonical eukaryotic 1 DNA replication and segregation systems.</title>
        <authorList>
            <person name="Salas-Leiva D.E."/>
            <person name="Tromer E.C."/>
            <person name="Curtis B.A."/>
            <person name="Jerlstrom-Hultqvist J."/>
            <person name="Kolisko M."/>
            <person name="Yi Z."/>
            <person name="Salas-Leiva J.S."/>
            <person name="Gallot-Lavallee L."/>
            <person name="Kops G.J.P.L."/>
            <person name="Archibald J.M."/>
            <person name="Simpson A.G.B."/>
            <person name="Roger A.J."/>
        </authorList>
    </citation>
    <scope>NUCLEOTIDE SEQUENCE</scope>
    <source>
        <strain evidence="2">BICM</strain>
    </source>
</reference>
<organism evidence="2 3">
    <name type="scientific">Carpediemonas membranifera</name>
    <dbReference type="NCBI Taxonomy" id="201153"/>
    <lineage>
        <taxon>Eukaryota</taxon>
        <taxon>Metamonada</taxon>
        <taxon>Carpediemonas-like organisms</taxon>
        <taxon>Carpediemonas</taxon>
    </lineage>
</organism>
<gene>
    <name evidence="2" type="ORF">J8273_2550</name>
</gene>
<sequence length="102" mass="11172">MRDKHCLTNLCIRGRGGWSQGDERPEGARVAMLKVTRVTAREGTLGVEEILSVLNLQEVDARLVRVARVTDGSASDWPPSKSETSPAASDDLALWLTGARRR</sequence>
<evidence type="ECO:0000313" key="3">
    <source>
        <dbReference type="Proteomes" id="UP000717585"/>
    </source>
</evidence>